<dbReference type="HOGENOM" id="CLU_133660_0_0_0"/>
<dbReference type="RefSeq" id="WP_013011023.1">
    <property type="nucleotide sequence ID" value="NC_013943.1"/>
</dbReference>
<evidence type="ECO:0000313" key="3">
    <source>
        <dbReference type="Proteomes" id="UP000002012"/>
    </source>
</evidence>
<keyword evidence="1" id="KW-0472">Membrane</keyword>
<dbReference type="AlphaFoldDB" id="D4H0J9"/>
<dbReference type="eggNOG" id="ENOG5032AA4">
    <property type="taxonomic scope" value="Bacteria"/>
</dbReference>
<keyword evidence="1" id="KW-0812">Transmembrane</keyword>
<evidence type="ECO:0008006" key="4">
    <source>
        <dbReference type="Google" id="ProtNLM"/>
    </source>
</evidence>
<dbReference type="Proteomes" id="UP000002012">
    <property type="component" value="Chromosome"/>
</dbReference>
<dbReference type="EMBL" id="CP001968">
    <property type="protein sequence ID" value="ADD68512.1"/>
    <property type="molecule type" value="Genomic_DNA"/>
</dbReference>
<evidence type="ECO:0000256" key="1">
    <source>
        <dbReference type="SAM" id="Phobius"/>
    </source>
</evidence>
<reference evidence="2 3" key="1">
    <citation type="journal article" date="2010" name="Stand. Genomic Sci.">
        <title>Complete genome sequence of Denitrovibrio acetiphilus type strain (N2460).</title>
        <authorList>
            <person name="Kiss H."/>
            <person name="Lang E."/>
            <person name="Lapidus A."/>
            <person name="Copeland A."/>
            <person name="Nolan M."/>
            <person name="Glavina Del Rio T."/>
            <person name="Chen F."/>
            <person name="Lucas S."/>
            <person name="Tice H."/>
            <person name="Cheng J.F."/>
            <person name="Han C."/>
            <person name="Goodwin L."/>
            <person name="Pitluck S."/>
            <person name="Liolios K."/>
            <person name="Pati A."/>
            <person name="Ivanova N."/>
            <person name="Mavromatis K."/>
            <person name="Chen A."/>
            <person name="Palaniappan K."/>
            <person name="Land M."/>
            <person name="Hauser L."/>
            <person name="Chang Y.J."/>
            <person name="Jeffries C.D."/>
            <person name="Detter J.C."/>
            <person name="Brettin T."/>
            <person name="Spring S."/>
            <person name="Rohde M."/>
            <person name="Goker M."/>
            <person name="Woyke T."/>
            <person name="Bristow J."/>
            <person name="Eisen J.A."/>
            <person name="Markowitz V."/>
            <person name="Hugenholtz P."/>
            <person name="Kyrpides N.C."/>
            <person name="Klenk H.P."/>
        </authorList>
    </citation>
    <scope>NUCLEOTIDE SEQUENCE [LARGE SCALE GENOMIC DNA]</scope>
    <source>
        <strain evidence="3">DSM 12809 / NBRC 114555 / N2460</strain>
    </source>
</reference>
<name>D4H0J9_DENA2</name>
<sequence length="170" mass="19534" precursor="true">MVYKVDRQLVILTVILLAASLFFALSVFLSGMGNGGLIISFAIVAFIIFNIVVLFSKKIEVSEDEIVQTTIYGRKRVRIDEIEDIGIVKLRWRIILIISDPHKFVFISSLYEDFESFVDSLKDRLQEPVDSLIKPVTPKLIAKKRRFLRFVLVILTVFFIGSGVYNILYR</sequence>
<accession>D4H0J9</accession>
<organism evidence="2 3">
    <name type="scientific">Denitrovibrio acetiphilus (strain DSM 12809 / NBRC 114555 / N2460)</name>
    <dbReference type="NCBI Taxonomy" id="522772"/>
    <lineage>
        <taxon>Bacteria</taxon>
        <taxon>Pseudomonadati</taxon>
        <taxon>Deferribacterota</taxon>
        <taxon>Deferribacteres</taxon>
        <taxon>Deferribacterales</taxon>
        <taxon>Geovibrionaceae</taxon>
        <taxon>Denitrovibrio</taxon>
    </lineage>
</organism>
<protein>
    <recommendedName>
        <fullName evidence="4">PH domain-containing protein</fullName>
    </recommendedName>
</protein>
<evidence type="ECO:0000313" key="2">
    <source>
        <dbReference type="EMBL" id="ADD68512.1"/>
    </source>
</evidence>
<gene>
    <name evidence="2" type="ordered locus">Dacet_1748</name>
</gene>
<dbReference type="KEGG" id="dap:Dacet_1748"/>
<feature type="transmembrane region" description="Helical" evidence="1">
    <location>
        <begin position="35"/>
        <end position="55"/>
    </location>
</feature>
<dbReference type="STRING" id="522772.Dacet_1748"/>
<feature type="transmembrane region" description="Helical" evidence="1">
    <location>
        <begin position="9"/>
        <end position="29"/>
    </location>
</feature>
<dbReference type="InParanoid" id="D4H0J9"/>
<dbReference type="PaxDb" id="522772-Dacet_1748"/>
<proteinExistence type="predicted"/>
<feature type="transmembrane region" description="Helical" evidence="1">
    <location>
        <begin position="147"/>
        <end position="168"/>
    </location>
</feature>
<keyword evidence="3" id="KW-1185">Reference proteome</keyword>
<keyword evidence="1" id="KW-1133">Transmembrane helix</keyword>